<comment type="caution">
    <text evidence="8">The sequence shown here is derived from an EMBL/GenBank/DDBJ whole genome shotgun (WGS) entry which is preliminary data.</text>
</comment>
<feature type="domain" description="FtsK" evidence="7">
    <location>
        <begin position="123"/>
        <end position="331"/>
    </location>
</feature>
<dbReference type="SMART" id="SM00843">
    <property type="entry name" value="Ftsk_gamma"/>
    <property type="match status" value="1"/>
</dbReference>
<dbReference type="SUPFAM" id="SSF46785">
    <property type="entry name" value="Winged helix' DNA-binding domain"/>
    <property type="match status" value="1"/>
</dbReference>
<proteinExistence type="inferred from homology"/>
<dbReference type="InterPro" id="IPR027417">
    <property type="entry name" value="P-loop_NTPase"/>
</dbReference>
<dbReference type="InterPro" id="IPR041027">
    <property type="entry name" value="FtsK_alpha"/>
</dbReference>
<dbReference type="GO" id="GO:0003677">
    <property type="term" value="F:DNA binding"/>
    <property type="evidence" value="ECO:0007669"/>
    <property type="project" value="UniProtKB-KW"/>
</dbReference>
<dbReference type="Gene3D" id="3.30.980.40">
    <property type="match status" value="1"/>
</dbReference>
<dbReference type="PANTHER" id="PTHR22683">
    <property type="entry name" value="SPORULATION PROTEIN RELATED"/>
    <property type="match status" value="1"/>
</dbReference>
<dbReference type="Gene3D" id="3.40.50.300">
    <property type="entry name" value="P-loop containing nucleotide triphosphate hydrolases"/>
    <property type="match status" value="1"/>
</dbReference>
<reference evidence="8" key="1">
    <citation type="submission" date="2020-07" db="EMBL/GenBank/DDBJ databases">
        <title>Huge and variable diversity of episymbiotic CPR bacteria and DPANN archaea in groundwater ecosystems.</title>
        <authorList>
            <person name="He C.Y."/>
            <person name="Keren R."/>
            <person name="Whittaker M."/>
            <person name="Farag I.F."/>
            <person name="Doudna J."/>
            <person name="Cate J.H.D."/>
            <person name="Banfield J.F."/>
        </authorList>
    </citation>
    <scope>NUCLEOTIDE SEQUENCE</scope>
    <source>
        <strain evidence="8">NC_groundwater_717_Ag_S-0.2um_59_8</strain>
    </source>
</reference>
<dbReference type="SUPFAM" id="SSF52540">
    <property type="entry name" value="P-loop containing nucleoside triphosphate hydrolases"/>
    <property type="match status" value="1"/>
</dbReference>
<dbReference type="Gene3D" id="1.10.10.10">
    <property type="entry name" value="Winged helix-like DNA-binding domain superfamily/Winged helix DNA-binding domain"/>
    <property type="match status" value="1"/>
</dbReference>
<dbReference type="Pfam" id="PF01580">
    <property type="entry name" value="FtsK_SpoIIIE"/>
    <property type="match status" value="1"/>
</dbReference>
<dbReference type="Proteomes" id="UP000741360">
    <property type="component" value="Unassembled WGS sequence"/>
</dbReference>
<evidence type="ECO:0000313" key="8">
    <source>
        <dbReference type="EMBL" id="MBI3014727.1"/>
    </source>
</evidence>
<dbReference type="PANTHER" id="PTHR22683:SF41">
    <property type="entry name" value="DNA TRANSLOCASE FTSK"/>
    <property type="match status" value="1"/>
</dbReference>
<keyword evidence="4" id="KW-0238">DNA-binding</keyword>
<dbReference type="InterPro" id="IPR018541">
    <property type="entry name" value="Ftsk_gamma"/>
</dbReference>
<evidence type="ECO:0000256" key="6">
    <source>
        <dbReference type="SAM" id="MobiDB-lite"/>
    </source>
</evidence>
<name>A0A932GPB1_UNCTE</name>
<feature type="non-terminal residue" evidence="8">
    <location>
        <position position="1"/>
    </location>
</feature>
<dbReference type="InterPro" id="IPR036390">
    <property type="entry name" value="WH_DNA-bd_sf"/>
</dbReference>
<comment type="similarity">
    <text evidence="1">Belongs to the FtsK/SpoIIIE/SftA family.</text>
</comment>
<feature type="region of interest" description="Disordered" evidence="6">
    <location>
        <begin position="235"/>
        <end position="254"/>
    </location>
</feature>
<dbReference type="InterPro" id="IPR002543">
    <property type="entry name" value="FtsK_dom"/>
</dbReference>
<dbReference type="InterPro" id="IPR050206">
    <property type="entry name" value="FtsK/SpoIIIE/SftA"/>
</dbReference>
<keyword evidence="3 5" id="KW-0067">ATP-binding</keyword>
<feature type="binding site" evidence="5">
    <location>
        <begin position="140"/>
        <end position="147"/>
    </location>
    <ligand>
        <name>ATP</name>
        <dbReference type="ChEBI" id="CHEBI:30616"/>
    </ligand>
</feature>
<evidence type="ECO:0000256" key="1">
    <source>
        <dbReference type="ARBA" id="ARBA00006474"/>
    </source>
</evidence>
<evidence type="ECO:0000256" key="5">
    <source>
        <dbReference type="PROSITE-ProRule" id="PRU00289"/>
    </source>
</evidence>
<accession>A0A932GPB1</accession>
<dbReference type="CDD" id="cd01127">
    <property type="entry name" value="TrwB_TraG_TraD_VirD4"/>
    <property type="match status" value="1"/>
</dbReference>
<feature type="compositionally biased region" description="Basic and acidic residues" evidence="6">
    <location>
        <begin position="235"/>
        <end position="246"/>
    </location>
</feature>
<evidence type="ECO:0000256" key="3">
    <source>
        <dbReference type="ARBA" id="ARBA00022840"/>
    </source>
</evidence>
<dbReference type="GO" id="GO:0005524">
    <property type="term" value="F:ATP binding"/>
    <property type="evidence" value="ECO:0007669"/>
    <property type="project" value="UniProtKB-UniRule"/>
</dbReference>
<dbReference type="Pfam" id="PF09397">
    <property type="entry name" value="FtsK_gamma"/>
    <property type="match status" value="1"/>
</dbReference>
<dbReference type="EMBL" id="JACPSX010000119">
    <property type="protein sequence ID" value="MBI3014727.1"/>
    <property type="molecule type" value="Genomic_DNA"/>
</dbReference>
<dbReference type="PROSITE" id="PS50901">
    <property type="entry name" value="FTSK"/>
    <property type="match status" value="1"/>
</dbReference>
<evidence type="ECO:0000313" key="9">
    <source>
        <dbReference type="Proteomes" id="UP000741360"/>
    </source>
</evidence>
<evidence type="ECO:0000259" key="7">
    <source>
        <dbReference type="PROSITE" id="PS50901"/>
    </source>
</evidence>
<protein>
    <submittedName>
        <fullName evidence="8">DNA translocase FtsK</fullName>
    </submittedName>
</protein>
<dbReference type="AlphaFoldDB" id="A0A932GPB1"/>
<sequence length="471" mass="51593">TDLKKNREDLQANGVLLERKLRDFGIEGRVIQVLPGPVVTMYEFEPASGVKVARIVSLADDLALGMKATGVRIVAPVPGKAVVGIEIPNPQREPVCLREILSSPEFQKSPSKLTLGLGKDILGRPVVTDLAQIPHLLIAGATGSGKSVGINSMICSILFNVTPDEVKFIMIDPKMLELSSYDGIPHLISPVVTHPKKAAVALRWAVMEMERRYQLMAEWGGRNVDSFNEVIREHREGRGERRREGPAGDDSSQPSELPLLVIVIDELADLMMVSSREVEDCLTRLAQMARASGIHLLVATQRPSVDVLTGIIKANFPARISFQVSSKTDSRTILDSSGGERLLGKGDMLFLPPGTSKLLRIHGAFVSDVEIRRLVSFLKKSGRPTYDDSVTRPQVFEDAVPEDGERDDKYDEAVALVAQTGQASISMIQRRLRIGFNRAARLIEIMEQEGLVGPAEAGKPREVYVKPKTTS</sequence>
<dbReference type="Pfam" id="PF17854">
    <property type="entry name" value="FtsK_alpha"/>
    <property type="match status" value="1"/>
</dbReference>
<dbReference type="InterPro" id="IPR036388">
    <property type="entry name" value="WH-like_DNA-bd_sf"/>
</dbReference>
<keyword evidence="2 5" id="KW-0547">Nucleotide-binding</keyword>
<gene>
    <name evidence="8" type="ORF">HYY65_06655</name>
</gene>
<evidence type="ECO:0000256" key="2">
    <source>
        <dbReference type="ARBA" id="ARBA00022741"/>
    </source>
</evidence>
<organism evidence="8 9">
    <name type="scientific">Tectimicrobiota bacterium</name>
    <dbReference type="NCBI Taxonomy" id="2528274"/>
    <lineage>
        <taxon>Bacteria</taxon>
        <taxon>Pseudomonadati</taxon>
        <taxon>Nitrospinota/Tectimicrobiota group</taxon>
        <taxon>Candidatus Tectimicrobiota</taxon>
    </lineage>
</organism>
<evidence type="ECO:0000256" key="4">
    <source>
        <dbReference type="ARBA" id="ARBA00023125"/>
    </source>
</evidence>